<sequence length="1060" mass="126442">MPVYFQRLENALKRANEFIDVGKKTRALEILCDVLRSRKHRAWKKEHEDIMMKYLELCVELRMSFVAKEGIYQYKIICQQAYIKSFEDTVRKYLQMAEAEAEAAREKSHSTGVDDVDDLDDLQTPESLLMGTVSSEDSQDRTDRVILLPWVRFLWESYRHCLDILRNNPRTERLYHDIAHKAFQFCIKFNRKAEFRKLSENLHLHLDLLKKQQQMININQVSHQQQNFINLNNPDSQAMHLETRLVQLDSAIQMELWQEAYRATDDIKKFGLMNLSKKLPKPQLMANYYQKLALVFWKANCPLFHAAALFKLFTLTKELRKNITPEDVQKMASRVVCATLSIPIPPTRPEIDKLVDTEENVIENHQRNLASLLGLTSAPTRSSLIKDLKRMGVLQHAFPTLQSLYQWLEVEFHPLLLSKRVEECIKFIESCEISGDLSQYTTALKDVTIIRLLKEISQVYESIEYSRLIELCPAIDKIHLEHMIVSAARRNDLQVRIDHRGECFYFGTELRASHGEEIIEGPHLQSMPSEQLRQQLVTMYSVLQKARAMMEPDKLKQQKTEVKRRMMATYEANKKADHKAILERHDYIERRKVELEQIGIEREKKEKELLEEKQRELRLAEEERLAKEAEERQRQMKLKEDLELKKRMALDQLERMKTTDPKLLEGLNEDELGKLKIEDIKSRQMKQLEKERIDQITRQRNYERKIDHFERAKRQEEIPLLLQAYDEWRKRDEEEWIEMENERIAALHAERGQAIQHKERLNRMQDDRDSFVNQVRDRRHKSYVEQYSEWKKQFDEAKVVKLAERKEKRKVERRETYYREKKEAEEKRKAEIERKRKEEERKKKEEEDKEKNKRLEEIAKKQQAKEKEIEERMARERAQERELAREKDAPRKEEKVIERKPPPPSEGDSVDNWRGGSDSREPSRFSHPSESKERTRYVGRSSKDSYAPRDSGRDRDRDRERDRGTEQEDLGGWRRARNDDSSKGFDKRRQFEDRPRPSPLYSRRQEQEKEPDDAGDSRSKSYKSARPTWRQDRDEGDRDKERPRINLKSDKPSPRPAPKK</sequence>
<dbReference type="InterPro" id="IPR027512">
    <property type="entry name" value="EIF3A"/>
</dbReference>
<feature type="compositionally biased region" description="Basic and acidic residues" evidence="7">
    <location>
        <begin position="808"/>
        <end position="901"/>
    </location>
</feature>
<evidence type="ECO:0000256" key="4">
    <source>
        <dbReference type="ARBA" id="ARBA00022884"/>
    </source>
</evidence>
<dbReference type="Pfam" id="PF01399">
    <property type="entry name" value="PCI"/>
    <property type="match status" value="1"/>
</dbReference>
<dbReference type="GO" id="GO:0003729">
    <property type="term" value="F:mRNA binding"/>
    <property type="evidence" value="ECO:0007669"/>
    <property type="project" value="TreeGrafter"/>
</dbReference>
<dbReference type="OrthoDB" id="18884at2759"/>
<dbReference type="GO" id="GO:0002188">
    <property type="term" value="P:translation reinitiation"/>
    <property type="evidence" value="ECO:0007669"/>
    <property type="project" value="TreeGrafter"/>
</dbReference>
<dbReference type="GO" id="GO:0001732">
    <property type="term" value="P:formation of cytoplasmic translation initiation complex"/>
    <property type="evidence" value="ECO:0007669"/>
    <property type="project" value="UniProtKB-UniRule"/>
</dbReference>
<evidence type="ECO:0000256" key="6">
    <source>
        <dbReference type="HAMAP-Rule" id="MF_03000"/>
    </source>
</evidence>
<dbReference type="EMBL" id="CAEY01001590">
    <property type="status" value="NOT_ANNOTATED_CDS"/>
    <property type="molecule type" value="Genomic_DNA"/>
</dbReference>
<dbReference type="GO" id="GO:0071540">
    <property type="term" value="C:eukaryotic translation initiation factor 3 complex, eIF3e"/>
    <property type="evidence" value="ECO:0007669"/>
    <property type="project" value="TreeGrafter"/>
</dbReference>
<dbReference type="KEGG" id="tut:107360438"/>
<gene>
    <name evidence="9" type="primary">107360438</name>
</gene>
<dbReference type="Gene3D" id="4.10.860.10">
    <property type="entry name" value="UVR domain"/>
    <property type="match status" value="1"/>
</dbReference>
<evidence type="ECO:0000259" key="8">
    <source>
        <dbReference type="PROSITE" id="PS50250"/>
    </source>
</evidence>
<proteinExistence type="inferred from homology"/>
<organism evidence="9 10">
    <name type="scientific">Tetranychus urticae</name>
    <name type="common">Two-spotted spider mite</name>
    <dbReference type="NCBI Taxonomy" id="32264"/>
    <lineage>
        <taxon>Eukaryota</taxon>
        <taxon>Metazoa</taxon>
        <taxon>Ecdysozoa</taxon>
        <taxon>Arthropoda</taxon>
        <taxon>Chelicerata</taxon>
        <taxon>Arachnida</taxon>
        <taxon>Acari</taxon>
        <taxon>Acariformes</taxon>
        <taxon>Trombidiformes</taxon>
        <taxon>Prostigmata</taxon>
        <taxon>Eleutherengona</taxon>
        <taxon>Raphignathae</taxon>
        <taxon>Tetranychoidea</taxon>
        <taxon>Tetranychidae</taxon>
        <taxon>Tetranychus</taxon>
    </lineage>
</organism>
<dbReference type="PANTHER" id="PTHR14005">
    <property type="entry name" value="EUKARYOTIC TRANSLATION INITIATION FACTOR 3, THETA SUBUNIT"/>
    <property type="match status" value="1"/>
</dbReference>
<feature type="coiled-coil region" evidence="6">
    <location>
        <begin position="588"/>
        <end position="659"/>
    </location>
</feature>
<comment type="function">
    <text evidence="6">RNA-binding component of the eukaryotic translation initiation factor 3 (eIF-3) complex, which is involved in protein synthesis of a specialized repertoire of mRNAs and, together with other initiation factors, stimulates binding of mRNA and methionyl-tRNAi to the 40S ribosome. The eIF-3 complex specifically targets and initiates translation of a subset of mRNAs involved in cell proliferation.</text>
</comment>
<dbReference type="FunFam" id="4.10.860.10:FF:000001">
    <property type="entry name" value="Eukaryotic translation initiation factor 3 subunit A"/>
    <property type="match status" value="1"/>
</dbReference>
<dbReference type="GO" id="GO:0071541">
    <property type="term" value="C:eukaryotic translation initiation factor 3 complex, eIF3m"/>
    <property type="evidence" value="ECO:0007669"/>
    <property type="project" value="TreeGrafter"/>
</dbReference>
<feature type="region of interest" description="Disordered" evidence="7">
    <location>
        <begin position="808"/>
        <end position="1060"/>
    </location>
</feature>
<evidence type="ECO:0000256" key="3">
    <source>
        <dbReference type="ARBA" id="ARBA00022540"/>
    </source>
</evidence>
<comment type="similarity">
    <text evidence="6">Belongs to the eIF-3 subunit A family.</text>
</comment>
<protein>
    <recommendedName>
        <fullName evidence="6">Eukaryotic translation initiation factor 3 subunit A</fullName>
        <shortName evidence="6">eIF3a</shortName>
    </recommendedName>
    <alternativeName>
        <fullName evidence="6">Eukaryotic translation initiation factor 3 subunit 10</fullName>
    </alternativeName>
</protein>
<dbReference type="Proteomes" id="UP000015104">
    <property type="component" value="Unassembled WGS sequence"/>
</dbReference>
<accession>T1K5Q3</accession>
<reference evidence="9" key="2">
    <citation type="submission" date="2015-06" db="UniProtKB">
        <authorList>
            <consortium name="EnsemblMetazoa"/>
        </authorList>
    </citation>
    <scope>IDENTIFICATION</scope>
</reference>
<dbReference type="Pfam" id="PF22591">
    <property type="entry name" value="eIF3a_PCI_TPR-like"/>
    <property type="match status" value="1"/>
</dbReference>
<reference evidence="10" key="1">
    <citation type="submission" date="2011-08" db="EMBL/GenBank/DDBJ databases">
        <authorList>
            <person name="Rombauts S."/>
        </authorList>
    </citation>
    <scope>NUCLEOTIDE SEQUENCE</scope>
    <source>
        <strain evidence="10">London</strain>
    </source>
</reference>
<comment type="subunit">
    <text evidence="6">Component of the eukaryotic translation initiation factor 3 (eIF-3) complex.</text>
</comment>
<evidence type="ECO:0000256" key="7">
    <source>
        <dbReference type="SAM" id="MobiDB-lite"/>
    </source>
</evidence>
<feature type="compositionally biased region" description="Basic and acidic residues" evidence="7">
    <location>
        <begin position="976"/>
        <end position="996"/>
    </location>
</feature>
<dbReference type="HOGENOM" id="CLU_002096_1_1_1"/>
<evidence type="ECO:0000313" key="10">
    <source>
        <dbReference type="Proteomes" id="UP000015104"/>
    </source>
</evidence>
<keyword evidence="3 6" id="KW-0396">Initiation factor</keyword>
<evidence type="ECO:0000256" key="5">
    <source>
        <dbReference type="ARBA" id="ARBA00022917"/>
    </source>
</evidence>
<keyword evidence="5 6" id="KW-0648">Protein biosynthesis</keyword>
<dbReference type="GO" id="GO:0003743">
    <property type="term" value="F:translation initiation factor activity"/>
    <property type="evidence" value="ECO:0007669"/>
    <property type="project" value="UniProtKB-UniRule"/>
</dbReference>
<feature type="domain" description="PCI" evidence="8">
    <location>
        <begin position="328"/>
        <end position="511"/>
    </location>
</feature>
<dbReference type="STRING" id="32264.T1K5Q3"/>
<keyword evidence="2 6" id="KW-0963">Cytoplasm</keyword>
<dbReference type="HAMAP" id="MF_03000">
    <property type="entry name" value="eIF3a"/>
    <property type="match status" value="1"/>
</dbReference>
<dbReference type="eggNOG" id="KOG2072">
    <property type="taxonomic scope" value="Eukaryota"/>
</dbReference>
<dbReference type="EnsemblMetazoa" id="tetur05g07110.1">
    <property type="protein sequence ID" value="tetur05g07110.1"/>
    <property type="gene ID" value="tetur05g07110"/>
</dbReference>
<feature type="compositionally biased region" description="Basic and acidic residues" evidence="7">
    <location>
        <begin position="917"/>
        <end position="966"/>
    </location>
</feature>
<keyword evidence="6" id="KW-0175">Coiled coil</keyword>
<dbReference type="GO" id="GO:0016282">
    <property type="term" value="C:eukaryotic 43S preinitiation complex"/>
    <property type="evidence" value="ECO:0007669"/>
    <property type="project" value="UniProtKB-UniRule"/>
</dbReference>
<comment type="subcellular location">
    <subcellularLocation>
        <location evidence="1 6">Cytoplasm</location>
    </subcellularLocation>
</comment>
<dbReference type="PROSITE" id="PS50250">
    <property type="entry name" value="PCI"/>
    <property type="match status" value="1"/>
</dbReference>
<dbReference type="GO" id="GO:0043614">
    <property type="term" value="C:multi-eIF complex"/>
    <property type="evidence" value="ECO:0007669"/>
    <property type="project" value="TreeGrafter"/>
</dbReference>
<evidence type="ECO:0000256" key="2">
    <source>
        <dbReference type="ARBA" id="ARBA00022490"/>
    </source>
</evidence>
<feature type="compositionally biased region" description="Basic and acidic residues" evidence="7">
    <location>
        <begin position="1029"/>
        <end position="1053"/>
    </location>
</feature>
<dbReference type="PANTHER" id="PTHR14005:SF0">
    <property type="entry name" value="EUKARYOTIC TRANSLATION INITIATION FACTOR 3 SUBUNIT A"/>
    <property type="match status" value="1"/>
</dbReference>
<evidence type="ECO:0000256" key="1">
    <source>
        <dbReference type="ARBA" id="ARBA00004496"/>
    </source>
</evidence>
<dbReference type="OMA" id="EHITNKR"/>
<evidence type="ECO:0000313" key="9">
    <source>
        <dbReference type="EnsemblMetazoa" id="tetur05g07110.1"/>
    </source>
</evidence>
<keyword evidence="4 6" id="KW-0694">RNA-binding</keyword>
<dbReference type="InterPro" id="IPR054711">
    <property type="entry name" value="eIF3a_PCI_TPR-like"/>
</dbReference>
<dbReference type="GO" id="GO:0033290">
    <property type="term" value="C:eukaryotic 48S preinitiation complex"/>
    <property type="evidence" value="ECO:0007669"/>
    <property type="project" value="UniProtKB-UniRule"/>
</dbReference>
<dbReference type="Gene3D" id="1.25.40.860">
    <property type="match status" value="1"/>
</dbReference>
<dbReference type="InterPro" id="IPR000717">
    <property type="entry name" value="PCI_dom"/>
</dbReference>
<keyword evidence="10" id="KW-1185">Reference proteome</keyword>
<dbReference type="AlphaFoldDB" id="T1K5Q3"/>
<name>T1K5Q3_TETUR</name>